<sequence length="82" mass="8863">MGQAMTTLSISPQGQITLPAEVLNRAAWQNNPELVLLSVGDVVVLRPAHYVKNDDISELGGFFAKNTVQLSIGELCEPVNRS</sequence>
<protein>
    <submittedName>
        <fullName evidence="1">Uncharacterized protein</fullName>
    </submittedName>
</protein>
<proteinExistence type="predicted"/>
<keyword evidence="2" id="KW-1185">Reference proteome</keyword>
<gene>
    <name evidence="1" type="ORF">CEK71_06035</name>
</gene>
<reference evidence="1 2" key="1">
    <citation type="submission" date="2017-06" db="EMBL/GenBank/DDBJ databases">
        <title>Genome Sequencing of the methanotroph Methylovulum psychrotolerants str. HV10-M2 isolated from a high-altitude environment.</title>
        <authorList>
            <person name="Mateos-Rivera A."/>
        </authorList>
    </citation>
    <scope>NUCLEOTIDE SEQUENCE [LARGE SCALE GENOMIC DNA]</scope>
    <source>
        <strain evidence="1 2">HV10_M2</strain>
    </source>
</reference>
<evidence type="ECO:0000313" key="2">
    <source>
        <dbReference type="Proteomes" id="UP000197019"/>
    </source>
</evidence>
<dbReference type="SUPFAM" id="SSF89447">
    <property type="entry name" value="AbrB/MazE/MraZ-like"/>
    <property type="match status" value="1"/>
</dbReference>
<organism evidence="1 2">
    <name type="scientific">Methylovulum psychrotolerans</name>
    <dbReference type="NCBI Taxonomy" id="1704499"/>
    <lineage>
        <taxon>Bacteria</taxon>
        <taxon>Pseudomonadati</taxon>
        <taxon>Pseudomonadota</taxon>
        <taxon>Gammaproteobacteria</taxon>
        <taxon>Methylococcales</taxon>
        <taxon>Methylococcaceae</taxon>
        <taxon>Methylovulum</taxon>
    </lineage>
</organism>
<dbReference type="EMBL" id="CP022129">
    <property type="protein sequence ID" value="ASF45665.1"/>
    <property type="molecule type" value="Genomic_DNA"/>
</dbReference>
<dbReference type="AlphaFoldDB" id="A0A1Z4BWK5"/>
<evidence type="ECO:0000313" key="1">
    <source>
        <dbReference type="EMBL" id="ASF45665.1"/>
    </source>
</evidence>
<dbReference type="Proteomes" id="UP000197019">
    <property type="component" value="Chromosome"/>
</dbReference>
<dbReference type="InterPro" id="IPR037914">
    <property type="entry name" value="SpoVT-AbrB_sf"/>
</dbReference>
<accession>A0A1Z4BWK5</accession>
<dbReference type="KEGG" id="mpsy:CEK71_06035"/>
<name>A0A1Z4BWK5_9GAMM</name>